<protein>
    <submittedName>
        <fullName evidence="2">Uncharacterized protein</fullName>
    </submittedName>
</protein>
<name>A0A7H8QJT7_TALRU</name>
<dbReference type="KEGG" id="trg:TRUGW13939_01240"/>
<proteinExistence type="predicted"/>
<organism evidence="2 3">
    <name type="scientific">Talaromyces rugulosus</name>
    <name type="common">Penicillium rugulosum</name>
    <dbReference type="NCBI Taxonomy" id="121627"/>
    <lineage>
        <taxon>Eukaryota</taxon>
        <taxon>Fungi</taxon>
        <taxon>Dikarya</taxon>
        <taxon>Ascomycota</taxon>
        <taxon>Pezizomycotina</taxon>
        <taxon>Eurotiomycetes</taxon>
        <taxon>Eurotiomycetidae</taxon>
        <taxon>Eurotiales</taxon>
        <taxon>Trichocomaceae</taxon>
        <taxon>Talaromyces</taxon>
        <taxon>Talaromyces sect. Islandici</taxon>
    </lineage>
</organism>
<evidence type="ECO:0000256" key="1">
    <source>
        <dbReference type="SAM" id="MobiDB-lite"/>
    </source>
</evidence>
<dbReference type="GeneID" id="55988753"/>
<dbReference type="Proteomes" id="UP000509510">
    <property type="component" value="Chromosome I"/>
</dbReference>
<evidence type="ECO:0000313" key="3">
    <source>
        <dbReference type="Proteomes" id="UP000509510"/>
    </source>
</evidence>
<dbReference type="RefSeq" id="XP_035340335.1">
    <property type="nucleotide sequence ID" value="XM_035484442.1"/>
</dbReference>
<gene>
    <name evidence="2" type="ORF">TRUGW13939_01240</name>
</gene>
<sequence>MPGALPVTFQDLATGPTEGVDTTSAYHGGILNDENLIKQRKFSVKETVAPVKTITDCKLNSEADIYLEELKQAVHFYSGTDHRETYNINNNTNKNEMVANVSPDNLRTTTQHGSTSNNINYIQATKEALLLFIIQFFVKFLGTGSIKKLLDPILENSHDATIPLETPEERLEESELDGQFTGDEEKPTKIGTLHVL</sequence>
<dbReference type="EMBL" id="CP055898">
    <property type="protein sequence ID" value="QKX54156.1"/>
    <property type="molecule type" value="Genomic_DNA"/>
</dbReference>
<reference evidence="3" key="1">
    <citation type="submission" date="2020-06" db="EMBL/GenBank/DDBJ databases">
        <title>A chromosome-scale genome assembly of Talaromyces rugulosus W13939.</title>
        <authorList>
            <person name="Wang B."/>
            <person name="Guo L."/>
            <person name="Ye K."/>
            <person name="Wang L."/>
        </authorList>
    </citation>
    <scope>NUCLEOTIDE SEQUENCE [LARGE SCALE GENOMIC DNA]</scope>
    <source>
        <strain evidence="3">W13939</strain>
    </source>
</reference>
<dbReference type="AlphaFoldDB" id="A0A7H8QJT7"/>
<accession>A0A7H8QJT7</accession>
<keyword evidence="3" id="KW-1185">Reference proteome</keyword>
<evidence type="ECO:0000313" key="2">
    <source>
        <dbReference type="EMBL" id="QKX54156.1"/>
    </source>
</evidence>
<feature type="region of interest" description="Disordered" evidence="1">
    <location>
        <begin position="166"/>
        <end position="187"/>
    </location>
</feature>